<evidence type="ECO:0000313" key="1">
    <source>
        <dbReference type="EMBL" id="KAJ1130469.1"/>
    </source>
</evidence>
<dbReference type="EMBL" id="JANPWB010000011">
    <property type="protein sequence ID" value="KAJ1130469.1"/>
    <property type="molecule type" value="Genomic_DNA"/>
</dbReference>
<reference evidence="1" key="1">
    <citation type="journal article" date="2022" name="bioRxiv">
        <title>Sequencing and chromosome-scale assembly of the giantPleurodeles waltlgenome.</title>
        <authorList>
            <person name="Brown T."/>
            <person name="Elewa A."/>
            <person name="Iarovenko S."/>
            <person name="Subramanian E."/>
            <person name="Araus A.J."/>
            <person name="Petzold A."/>
            <person name="Susuki M."/>
            <person name="Suzuki K.-i.T."/>
            <person name="Hayashi T."/>
            <person name="Toyoda A."/>
            <person name="Oliveira C."/>
            <person name="Osipova E."/>
            <person name="Leigh N.D."/>
            <person name="Simon A."/>
            <person name="Yun M.H."/>
        </authorList>
    </citation>
    <scope>NUCLEOTIDE SEQUENCE</scope>
    <source>
        <strain evidence="1">20211129_DDA</strain>
        <tissue evidence="1">Liver</tissue>
    </source>
</reference>
<gene>
    <name evidence="1" type="ORF">NDU88_008821</name>
</gene>
<organism evidence="1 2">
    <name type="scientific">Pleurodeles waltl</name>
    <name type="common">Iberian ribbed newt</name>
    <dbReference type="NCBI Taxonomy" id="8319"/>
    <lineage>
        <taxon>Eukaryota</taxon>
        <taxon>Metazoa</taxon>
        <taxon>Chordata</taxon>
        <taxon>Craniata</taxon>
        <taxon>Vertebrata</taxon>
        <taxon>Euteleostomi</taxon>
        <taxon>Amphibia</taxon>
        <taxon>Batrachia</taxon>
        <taxon>Caudata</taxon>
        <taxon>Salamandroidea</taxon>
        <taxon>Salamandridae</taxon>
        <taxon>Pleurodelinae</taxon>
        <taxon>Pleurodeles</taxon>
    </lineage>
</organism>
<dbReference type="Proteomes" id="UP001066276">
    <property type="component" value="Chromosome 7"/>
</dbReference>
<evidence type="ECO:0000313" key="2">
    <source>
        <dbReference type="Proteomes" id="UP001066276"/>
    </source>
</evidence>
<proteinExistence type="predicted"/>
<sequence>MEISELTGFEAWDHIGISEIGNVFEVGDLMPIESLQAEYELSKTQFFQYVRLRHAWRVEGLLGEGITEYAPLEGRMLMENLDTKAVSKVYITINNNMPVRFADYAVIGSPI</sequence>
<dbReference type="AlphaFoldDB" id="A0AAV7PRH8"/>
<name>A0AAV7PRH8_PLEWA</name>
<accession>A0AAV7PRH8</accession>
<keyword evidence="2" id="KW-1185">Reference proteome</keyword>
<protein>
    <submittedName>
        <fullName evidence="1">Uncharacterized protein</fullName>
    </submittedName>
</protein>
<comment type="caution">
    <text evidence="1">The sequence shown here is derived from an EMBL/GenBank/DDBJ whole genome shotgun (WGS) entry which is preliminary data.</text>
</comment>